<comment type="caution">
    <text evidence="1">The sequence shown here is derived from an EMBL/GenBank/DDBJ whole genome shotgun (WGS) entry which is preliminary data.</text>
</comment>
<dbReference type="Proteomes" id="UP001390339">
    <property type="component" value="Unassembled WGS sequence"/>
</dbReference>
<evidence type="ECO:0000313" key="1">
    <source>
        <dbReference type="EMBL" id="KAK8876717.1"/>
    </source>
</evidence>
<evidence type="ECO:0000313" key="2">
    <source>
        <dbReference type="Proteomes" id="UP001390339"/>
    </source>
</evidence>
<dbReference type="EMBL" id="JAPCWZ010000002">
    <property type="protein sequence ID" value="KAK8876717.1"/>
    <property type="molecule type" value="Genomic_DNA"/>
</dbReference>
<accession>A0ABR2JFM0</accession>
<reference evidence="1 2" key="1">
    <citation type="journal article" date="2024" name="IMA Fungus">
        <title>Apiospora arundinis, a panoply of carbohydrate-active enzymes and secondary metabolites.</title>
        <authorList>
            <person name="Sorensen T."/>
            <person name="Petersen C."/>
            <person name="Muurmann A.T."/>
            <person name="Christiansen J.V."/>
            <person name="Brundto M.L."/>
            <person name="Overgaard C.K."/>
            <person name="Boysen A.T."/>
            <person name="Wollenberg R.D."/>
            <person name="Larsen T.O."/>
            <person name="Sorensen J.L."/>
            <person name="Nielsen K.L."/>
            <person name="Sondergaard T.E."/>
        </authorList>
    </citation>
    <scope>NUCLEOTIDE SEQUENCE [LARGE SCALE GENOMIC DNA]</scope>
    <source>
        <strain evidence="1 2">AAU 773</strain>
    </source>
</reference>
<organism evidence="1 2">
    <name type="scientific">Apiospora arundinis</name>
    <dbReference type="NCBI Taxonomy" id="335852"/>
    <lineage>
        <taxon>Eukaryota</taxon>
        <taxon>Fungi</taxon>
        <taxon>Dikarya</taxon>
        <taxon>Ascomycota</taxon>
        <taxon>Pezizomycotina</taxon>
        <taxon>Sordariomycetes</taxon>
        <taxon>Xylariomycetidae</taxon>
        <taxon>Amphisphaeriales</taxon>
        <taxon>Apiosporaceae</taxon>
        <taxon>Apiospora</taxon>
    </lineage>
</organism>
<name>A0ABR2JFM0_9PEZI</name>
<gene>
    <name evidence="1" type="ORF">PGQ11_001663</name>
</gene>
<proteinExistence type="predicted"/>
<keyword evidence="2" id="KW-1185">Reference proteome</keyword>
<protein>
    <submittedName>
        <fullName evidence="1">Uncharacterized protein</fullName>
    </submittedName>
</protein>
<sequence length="66" mass="6838">MVAVVLVISAPEALIRSKAGIKKEAKRPEDALCDGDSGSCYIILGDTLRIRAELRGNGGSTGLAPI</sequence>